<dbReference type="SUPFAM" id="SSF82544">
    <property type="entry name" value="GckA/TtuD-like"/>
    <property type="match status" value="1"/>
</dbReference>
<protein>
    <submittedName>
        <fullName evidence="3">D-glycerate 2-kinase</fullName>
        <ecNumber evidence="3">2.7.1.-</ecNumber>
    </submittedName>
</protein>
<evidence type="ECO:0000259" key="1">
    <source>
        <dbReference type="Pfam" id="PF05161"/>
    </source>
</evidence>
<dbReference type="InterPro" id="IPR007835">
    <property type="entry name" value="MOFRL"/>
</dbReference>
<name>A0A3B0WTN5_9ZZZZ</name>
<evidence type="ECO:0000313" key="3">
    <source>
        <dbReference type="EMBL" id="VAW54017.1"/>
    </source>
</evidence>
<gene>
    <name evidence="3" type="ORF">MNBD_GAMMA05-1641</name>
</gene>
<dbReference type="Pfam" id="PF13660">
    <property type="entry name" value="DUF4147"/>
    <property type="match status" value="1"/>
</dbReference>
<feature type="domain" description="MOFRL-associated" evidence="2">
    <location>
        <begin position="11"/>
        <end position="208"/>
    </location>
</feature>
<accession>A0A3B0WTN5</accession>
<sequence length="403" mass="44041">MTELTARELLTMLYQTALDAVDGRHLVNRWCKENKKPFTHCIAIGKAAAAMLQGAHDELPSLKQSLLICPPSKITRQLKKLKNTQCIASSHPIPDTYSLQAGEILLHFLADMSDHDKLLVMISGGASSLVEVLHEDITLDQLQQINRYLIASGKDIHQINTWRQRFSDIKGGGLLKYIKPSSVTQLLLSDVKDDRVEFIGSGLLVNTDSVVDGDDYLLSFNIIGNVKTPRFTVSVDTNIIGNINLAMQEVHRAALSEGLNSYLYPAFLEGDVFDAAEKLYAQLKDAKPGIHIWGGETTIRLPENHGVGGRNLSLALAFAQYLTDDSNIHLLAAGTDGVDGNSNCAGAVVSKFTLQKAKKMGFNTQQELEKANAGIVLMATDDLVQAVNSNTNVMDIVIVYVID</sequence>
<proteinExistence type="predicted"/>
<organism evidence="3">
    <name type="scientific">hydrothermal vent metagenome</name>
    <dbReference type="NCBI Taxonomy" id="652676"/>
    <lineage>
        <taxon>unclassified sequences</taxon>
        <taxon>metagenomes</taxon>
        <taxon>ecological metagenomes</taxon>
    </lineage>
</organism>
<dbReference type="EMBL" id="UOFE01000036">
    <property type="protein sequence ID" value="VAW54017.1"/>
    <property type="molecule type" value="Genomic_DNA"/>
</dbReference>
<dbReference type="GO" id="GO:0005737">
    <property type="term" value="C:cytoplasm"/>
    <property type="evidence" value="ECO:0007669"/>
    <property type="project" value="TreeGrafter"/>
</dbReference>
<feature type="domain" description="MOFRL" evidence="1">
    <location>
        <begin position="291"/>
        <end position="395"/>
    </location>
</feature>
<dbReference type="InterPro" id="IPR038614">
    <property type="entry name" value="GK_N_sf"/>
</dbReference>
<dbReference type="PANTHER" id="PTHR12227:SF0">
    <property type="entry name" value="GLYCERATE KINASE"/>
    <property type="match status" value="1"/>
</dbReference>
<dbReference type="AlphaFoldDB" id="A0A3B0WTN5"/>
<dbReference type="InterPro" id="IPR037035">
    <property type="entry name" value="GK-like_C_sf"/>
</dbReference>
<dbReference type="EC" id="2.7.1.-" evidence="3"/>
<dbReference type="Gene3D" id="3.40.1480.10">
    <property type="entry name" value="MOFRL domain"/>
    <property type="match status" value="1"/>
</dbReference>
<dbReference type="PANTHER" id="PTHR12227">
    <property type="entry name" value="GLYCERATE KINASE"/>
    <property type="match status" value="1"/>
</dbReference>
<evidence type="ECO:0000259" key="2">
    <source>
        <dbReference type="Pfam" id="PF13660"/>
    </source>
</evidence>
<dbReference type="Gene3D" id="3.40.50.10180">
    <property type="entry name" value="Glycerate kinase, MOFRL-like N-terminal domain"/>
    <property type="match status" value="1"/>
</dbReference>
<reference evidence="3" key="1">
    <citation type="submission" date="2018-06" db="EMBL/GenBank/DDBJ databases">
        <authorList>
            <person name="Zhirakovskaya E."/>
        </authorList>
    </citation>
    <scope>NUCLEOTIDE SEQUENCE</scope>
</reference>
<dbReference type="GO" id="GO:0008887">
    <property type="term" value="F:glycerate kinase activity"/>
    <property type="evidence" value="ECO:0007669"/>
    <property type="project" value="InterPro"/>
</dbReference>
<keyword evidence="3" id="KW-0808">Transferase</keyword>
<dbReference type="InterPro" id="IPR025286">
    <property type="entry name" value="MOFRL_assoc_dom"/>
</dbReference>
<dbReference type="Pfam" id="PF05161">
    <property type="entry name" value="MOFRL"/>
    <property type="match status" value="1"/>
</dbReference>
<keyword evidence="3" id="KW-0418">Kinase</keyword>
<dbReference type="InterPro" id="IPR039760">
    <property type="entry name" value="MOFRL_protein"/>
</dbReference>